<accession>A0A8H2ZX56</accession>
<feature type="compositionally biased region" description="Low complexity" evidence="1">
    <location>
        <begin position="157"/>
        <end position="168"/>
    </location>
</feature>
<evidence type="ECO:0000256" key="1">
    <source>
        <dbReference type="SAM" id="MobiDB-lite"/>
    </source>
</evidence>
<proteinExistence type="predicted"/>
<feature type="compositionally biased region" description="Low complexity" evidence="1">
    <location>
        <begin position="285"/>
        <end position="300"/>
    </location>
</feature>
<feature type="region of interest" description="Disordered" evidence="1">
    <location>
        <begin position="154"/>
        <end position="197"/>
    </location>
</feature>
<feature type="compositionally biased region" description="Basic and acidic residues" evidence="1">
    <location>
        <begin position="303"/>
        <end position="314"/>
    </location>
</feature>
<gene>
    <name evidence="2" type="ORF">RDB_LOCUS2131</name>
</gene>
<evidence type="ECO:0000313" key="3">
    <source>
        <dbReference type="Proteomes" id="UP000663843"/>
    </source>
</evidence>
<protein>
    <submittedName>
        <fullName evidence="2">Uncharacterized protein</fullName>
    </submittedName>
</protein>
<dbReference type="AlphaFoldDB" id="A0A8H2ZX56"/>
<name>A0A8H2ZX56_9AGAM</name>
<sequence>MPSPALIVGGVIIAVGAGFAFKQVKSIQLRSLVMFIKADGVQFVYDPYLAHRFHEFMEDFHEQREQRHRRPAEPHLASPSRGKSASVGPFSEKRRASDDGNDAGLATGTEMREVSSSNSLRRRGGPFQRNGSEVEMAVIGDTFPLTNFDKQATSAYRQQTETTARQEQLPPVMPTPPATRSTPTTSPRPAPTSPRSPFSDIHALSEISFDIHSSSDPFEDYQLSPPAMQSPPIAPAAAPFSPFVLPQSPPNMTDTFVNVQPRAQSPFVEVARSERPASPWSELSAHSGATTGQQQQQLHLRLSRTDSDSEKEGSESGSEGSWEHA</sequence>
<organism evidence="2 3">
    <name type="scientific">Rhizoctonia solani</name>
    <dbReference type="NCBI Taxonomy" id="456999"/>
    <lineage>
        <taxon>Eukaryota</taxon>
        <taxon>Fungi</taxon>
        <taxon>Dikarya</taxon>
        <taxon>Basidiomycota</taxon>
        <taxon>Agaricomycotina</taxon>
        <taxon>Agaricomycetes</taxon>
        <taxon>Cantharellales</taxon>
        <taxon>Ceratobasidiaceae</taxon>
        <taxon>Rhizoctonia</taxon>
    </lineage>
</organism>
<feature type="region of interest" description="Disordered" evidence="1">
    <location>
        <begin position="268"/>
        <end position="325"/>
    </location>
</feature>
<dbReference type="Proteomes" id="UP000663843">
    <property type="component" value="Unassembled WGS sequence"/>
</dbReference>
<reference evidence="2" key="1">
    <citation type="submission" date="2021-01" db="EMBL/GenBank/DDBJ databases">
        <authorList>
            <person name="Kaushik A."/>
        </authorList>
    </citation>
    <scope>NUCLEOTIDE SEQUENCE</scope>
    <source>
        <strain evidence="2">AG2-2IIIB</strain>
    </source>
</reference>
<feature type="compositionally biased region" description="Low complexity" evidence="1">
    <location>
        <begin position="315"/>
        <end position="325"/>
    </location>
</feature>
<feature type="region of interest" description="Disordered" evidence="1">
    <location>
        <begin position="62"/>
        <end position="135"/>
    </location>
</feature>
<comment type="caution">
    <text evidence="2">The sequence shown here is derived from an EMBL/GenBank/DDBJ whole genome shotgun (WGS) entry which is preliminary data.</text>
</comment>
<evidence type="ECO:0000313" key="2">
    <source>
        <dbReference type="EMBL" id="CAE6340378.1"/>
    </source>
</evidence>
<dbReference type="EMBL" id="CAJMWT010000226">
    <property type="protein sequence ID" value="CAE6340378.1"/>
    <property type="molecule type" value="Genomic_DNA"/>
</dbReference>